<dbReference type="Proteomes" id="UP000265520">
    <property type="component" value="Unassembled WGS sequence"/>
</dbReference>
<evidence type="ECO:0000313" key="1">
    <source>
        <dbReference type="EMBL" id="MCI23627.1"/>
    </source>
</evidence>
<sequence>MEEEKLYQWIWRHQEGGSRIATVNILNYIQ</sequence>
<name>A0A392QIA6_9FABA</name>
<evidence type="ECO:0000313" key="2">
    <source>
        <dbReference type="Proteomes" id="UP000265520"/>
    </source>
</evidence>
<dbReference type="AlphaFoldDB" id="A0A392QIA6"/>
<dbReference type="EMBL" id="LXQA010137051">
    <property type="protein sequence ID" value="MCI23627.1"/>
    <property type="molecule type" value="Genomic_DNA"/>
</dbReference>
<keyword evidence="2" id="KW-1185">Reference proteome</keyword>
<comment type="caution">
    <text evidence="1">The sequence shown here is derived from an EMBL/GenBank/DDBJ whole genome shotgun (WGS) entry which is preliminary data.</text>
</comment>
<protein>
    <submittedName>
        <fullName evidence="1">Uncharacterized protein</fullName>
    </submittedName>
</protein>
<reference evidence="1 2" key="1">
    <citation type="journal article" date="2018" name="Front. Plant Sci.">
        <title>Red Clover (Trifolium pratense) and Zigzag Clover (T. medium) - A Picture of Genomic Similarities and Differences.</title>
        <authorList>
            <person name="Dluhosova J."/>
            <person name="Istvanek J."/>
            <person name="Nedelnik J."/>
            <person name="Repkova J."/>
        </authorList>
    </citation>
    <scope>NUCLEOTIDE SEQUENCE [LARGE SCALE GENOMIC DNA]</scope>
    <source>
        <strain evidence="2">cv. 10/8</strain>
        <tissue evidence="1">Leaf</tissue>
    </source>
</reference>
<accession>A0A392QIA6</accession>
<feature type="non-terminal residue" evidence="1">
    <location>
        <position position="30"/>
    </location>
</feature>
<proteinExistence type="predicted"/>
<organism evidence="1 2">
    <name type="scientific">Trifolium medium</name>
    <dbReference type="NCBI Taxonomy" id="97028"/>
    <lineage>
        <taxon>Eukaryota</taxon>
        <taxon>Viridiplantae</taxon>
        <taxon>Streptophyta</taxon>
        <taxon>Embryophyta</taxon>
        <taxon>Tracheophyta</taxon>
        <taxon>Spermatophyta</taxon>
        <taxon>Magnoliopsida</taxon>
        <taxon>eudicotyledons</taxon>
        <taxon>Gunneridae</taxon>
        <taxon>Pentapetalae</taxon>
        <taxon>rosids</taxon>
        <taxon>fabids</taxon>
        <taxon>Fabales</taxon>
        <taxon>Fabaceae</taxon>
        <taxon>Papilionoideae</taxon>
        <taxon>50 kb inversion clade</taxon>
        <taxon>NPAAA clade</taxon>
        <taxon>Hologalegina</taxon>
        <taxon>IRL clade</taxon>
        <taxon>Trifolieae</taxon>
        <taxon>Trifolium</taxon>
    </lineage>
</organism>